<keyword evidence="5" id="KW-1185">Reference proteome</keyword>
<dbReference type="NCBIfam" id="NF006601">
    <property type="entry name" value="PRK09145.1"/>
    <property type="match status" value="1"/>
</dbReference>
<dbReference type="OrthoDB" id="6193218at2"/>
<evidence type="ECO:0000313" key="4">
    <source>
        <dbReference type="EMBL" id="MBC5851980.1"/>
    </source>
</evidence>
<dbReference type="RefSeq" id="WP_004397321.1">
    <property type="nucleotide sequence ID" value="NZ_CAWQCL010000003.1"/>
</dbReference>
<dbReference type="Pfam" id="PF00929">
    <property type="entry name" value="RNase_T"/>
    <property type="match status" value="1"/>
</dbReference>
<protein>
    <submittedName>
        <fullName evidence="4">3'-5' exonuclease</fullName>
    </submittedName>
</protein>
<proteinExistence type="predicted"/>
<name>A0A9X0RBU7_VIBME</name>
<dbReference type="Gene3D" id="3.30.420.10">
    <property type="entry name" value="Ribonuclease H-like superfamily/Ribonuclease H"/>
    <property type="match status" value="1"/>
</dbReference>
<dbReference type="GO" id="GO:0006259">
    <property type="term" value="P:DNA metabolic process"/>
    <property type="evidence" value="ECO:0007669"/>
    <property type="project" value="UniProtKB-ARBA"/>
</dbReference>
<dbReference type="InterPro" id="IPR013520">
    <property type="entry name" value="Ribonucl_H"/>
</dbReference>
<dbReference type="InterPro" id="IPR012337">
    <property type="entry name" value="RNaseH-like_sf"/>
</dbReference>
<organism evidence="4 5">
    <name type="scientific">Vibrio metschnikovii</name>
    <dbReference type="NCBI Taxonomy" id="28172"/>
    <lineage>
        <taxon>Bacteria</taxon>
        <taxon>Pseudomonadati</taxon>
        <taxon>Pseudomonadota</taxon>
        <taxon>Gammaproteobacteria</taxon>
        <taxon>Vibrionales</taxon>
        <taxon>Vibrionaceae</taxon>
        <taxon>Vibrio</taxon>
    </lineage>
</organism>
<accession>A0A9X0RBU7</accession>
<keyword evidence="1" id="KW-0540">Nuclease</keyword>
<dbReference type="PANTHER" id="PTHR30231:SF7">
    <property type="entry name" value="BLR4117 PROTEIN"/>
    <property type="match status" value="1"/>
</dbReference>
<dbReference type="GeneID" id="79886748"/>
<feature type="domain" description="Exonuclease" evidence="3">
    <location>
        <begin position="29"/>
        <end position="202"/>
    </location>
</feature>
<dbReference type="GO" id="GO:0005829">
    <property type="term" value="C:cytosol"/>
    <property type="evidence" value="ECO:0007669"/>
    <property type="project" value="TreeGrafter"/>
</dbReference>
<dbReference type="AlphaFoldDB" id="A0A9X0RBU7"/>
<gene>
    <name evidence="4" type="ORF">H8Q88_13825</name>
</gene>
<evidence type="ECO:0000313" key="5">
    <source>
        <dbReference type="Proteomes" id="UP000615796"/>
    </source>
</evidence>
<dbReference type="CDD" id="cd06127">
    <property type="entry name" value="DEDDh"/>
    <property type="match status" value="1"/>
</dbReference>
<dbReference type="EMBL" id="JACRUP010000009">
    <property type="protein sequence ID" value="MBC5851980.1"/>
    <property type="molecule type" value="Genomic_DNA"/>
</dbReference>
<sequence length="215" mass="24218">MNWLARYYWHHKLAGSPYQDLFTAPLKTELISLDCETTSLDPQRAELVSIAATKIIDNRILTSQAFHIRLAAPPSLDSGSVRIHQLRHQDLAYGLSEPQALQQLLAFIGNRPLVGYHIRYDKTILDIACRKQLGFPLPNPLIEVSQLYHQQLEKQLPNAYFDLSLAAICHHLDLPMQDKHDALQDAITAALVFVRLSKGGLPKLKSPYQHSPALS</sequence>
<evidence type="ECO:0000256" key="1">
    <source>
        <dbReference type="ARBA" id="ARBA00022722"/>
    </source>
</evidence>
<evidence type="ECO:0000256" key="2">
    <source>
        <dbReference type="ARBA" id="ARBA00022839"/>
    </source>
</evidence>
<keyword evidence="2 4" id="KW-0269">Exonuclease</keyword>
<dbReference type="GO" id="GO:0008408">
    <property type="term" value="F:3'-5' exonuclease activity"/>
    <property type="evidence" value="ECO:0007669"/>
    <property type="project" value="TreeGrafter"/>
</dbReference>
<dbReference type="SUPFAM" id="SSF53098">
    <property type="entry name" value="Ribonuclease H-like"/>
    <property type="match status" value="1"/>
</dbReference>
<dbReference type="SMART" id="SM00479">
    <property type="entry name" value="EXOIII"/>
    <property type="match status" value="1"/>
</dbReference>
<keyword evidence="2 4" id="KW-0378">Hydrolase</keyword>
<reference evidence="4" key="1">
    <citation type="submission" date="2020-08" db="EMBL/GenBank/DDBJ databases">
        <title>Genome Sequencing and Pan-Genome Analysis of Migratory bird Vibrio Strains, Inner Mongolia.</title>
        <authorList>
            <person name="Zheng L."/>
        </authorList>
    </citation>
    <scope>NUCLEOTIDE SEQUENCE</scope>
    <source>
        <strain evidence="4">M13F</strain>
    </source>
</reference>
<comment type="caution">
    <text evidence="4">The sequence shown here is derived from an EMBL/GenBank/DDBJ whole genome shotgun (WGS) entry which is preliminary data.</text>
</comment>
<dbReference type="GO" id="GO:0003676">
    <property type="term" value="F:nucleic acid binding"/>
    <property type="evidence" value="ECO:0007669"/>
    <property type="project" value="InterPro"/>
</dbReference>
<dbReference type="Proteomes" id="UP000615796">
    <property type="component" value="Unassembled WGS sequence"/>
</dbReference>
<dbReference type="InterPro" id="IPR036397">
    <property type="entry name" value="RNaseH_sf"/>
</dbReference>
<evidence type="ECO:0000259" key="3">
    <source>
        <dbReference type="SMART" id="SM00479"/>
    </source>
</evidence>
<dbReference type="PANTHER" id="PTHR30231">
    <property type="entry name" value="DNA POLYMERASE III SUBUNIT EPSILON"/>
    <property type="match status" value="1"/>
</dbReference>